<reference evidence="2 3" key="1">
    <citation type="submission" date="2019-03" db="EMBL/GenBank/DDBJ databases">
        <title>Sequencing the genomes of 1000 actinobacteria strains.</title>
        <authorList>
            <person name="Klenk H.-P."/>
        </authorList>
    </citation>
    <scope>NUCLEOTIDE SEQUENCE [LARGE SCALE GENOMIC DNA]</scope>
    <source>
        <strain evidence="2 3">DSM 44969</strain>
    </source>
</reference>
<dbReference type="RefSeq" id="WP_132429586.1">
    <property type="nucleotide sequence ID" value="NZ_SMFZ01000002.1"/>
</dbReference>
<dbReference type="Proteomes" id="UP000295560">
    <property type="component" value="Unassembled WGS sequence"/>
</dbReference>
<keyword evidence="3" id="KW-1185">Reference proteome</keyword>
<dbReference type="EMBL" id="SMFZ01000002">
    <property type="protein sequence ID" value="TCK20733.1"/>
    <property type="molecule type" value="Genomic_DNA"/>
</dbReference>
<dbReference type="AlphaFoldDB" id="A0A4R1HIN4"/>
<protein>
    <submittedName>
        <fullName evidence="2">Uncharacterized protein</fullName>
    </submittedName>
</protein>
<sequence length="108" mass="11697">MDIPPSLIEYGGAALVLVLMAALLRWTFGTQNSRRVPADNPDDPMGSGLLEEVTRVPSETAAGLLRRRLDGQGIRATVGKAEPEGYRVLVFPDDVVDAKVVLSRHSQE</sequence>
<evidence type="ECO:0000313" key="3">
    <source>
        <dbReference type="Proteomes" id="UP000295560"/>
    </source>
</evidence>
<evidence type="ECO:0000313" key="2">
    <source>
        <dbReference type="EMBL" id="TCK20733.1"/>
    </source>
</evidence>
<accession>A0A4R1HIN4</accession>
<evidence type="ECO:0000256" key="1">
    <source>
        <dbReference type="SAM" id="Phobius"/>
    </source>
</evidence>
<organism evidence="2 3">
    <name type="scientific">Pseudonocardia endophytica</name>
    <dbReference type="NCBI Taxonomy" id="401976"/>
    <lineage>
        <taxon>Bacteria</taxon>
        <taxon>Bacillati</taxon>
        <taxon>Actinomycetota</taxon>
        <taxon>Actinomycetes</taxon>
        <taxon>Pseudonocardiales</taxon>
        <taxon>Pseudonocardiaceae</taxon>
        <taxon>Pseudonocardia</taxon>
    </lineage>
</organism>
<keyword evidence="1" id="KW-0472">Membrane</keyword>
<keyword evidence="1" id="KW-0812">Transmembrane</keyword>
<keyword evidence="1" id="KW-1133">Transmembrane helix</keyword>
<comment type="caution">
    <text evidence="2">The sequence shown here is derived from an EMBL/GenBank/DDBJ whole genome shotgun (WGS) entry which is preliminary data.</text>
</comment>
<proteinExistence type="predicted"/>
<dbReference type="OrthoDB" id="3693302at2"/>
<gene>
    <name evidence="2" type="ORF">EV378_4696</name>
</gene>
<name>A0A4R1HIN4_PSEEN</name>
<feature type="transmembrane region" description="Helical" evidence="1">
    <location>
        <begin position="6"/>
        <end position="26"/>
    </location>
</feature>